<reference evidence="2 3" key="2">
    <citation type="submission" date="2024-09" db="EMBL/GenBank/DDBJ databases">
        <title>Draft genome sequence of Candidatus Magnetaquicoccaceae bacterium FCR-1.</title>
        <authorList>
            <person name="Shimoshige H."/>
            <person name="Shimamura S."/>
            <person name="Taoka A."/>
            <person name="Kobayashi H."/>
            <person name="Maekawa T."/>
        </authorList>
    </citation>
    <scope>NUCLEOTIDE SEQUENCE [LARGE SCALE GENOMIC DNA]</scope>
    <source>
        <strain evidence="2 3">FCR-1</strain>
    </source>
</reference>
<keyword evidence="3" id="KW-1185">Reference proteome</keyword>
<dbReference type="NCBIfam" id="TIGR02532">
    <property type="entry name" value="IV_pilin_GFxxxE"/>
    <property type="match status" value="1"/>
</dbReference>
<sequence length="169" mass="19041">MTPRRPVNGFTLLEVMVTLFLVSILLSLVIPHLAPHKLEGLRVSANRFRHVLIWLRDQGASGLADYRLRLDLVQGGYHPEVRDGESFLPVADPLLTPGHLNSAEGRLIWIPDKSDLADLSELAIPFTRFGPIKPILVQFASNTEPDGFTVSYRPEWSQPRLEAGLKRWE</sequence>
<evidence type="ECO:0000313" key="3">
    <source>
        <dbReference type="Proteomes" id="UP001628193"/>
    </source>
</evidence>
<organism evidence="2 3">
    <name type="scientific">Candidatus Magnetaquiglobus chichijimensis</name>
    <dbReference type="NCBI Taxonomy" id="3141448"/>
    <lineage>
        <taxon>Bacteria</taxon>
        <taxon>Pseudomonadati</taxon>
        <taxon>Pseudomonadota</taxon>
        <taxon>Magnetococcia</taxon>
        <taxon>Magnetococcales</taxon>
        <taxon>Candidatus Magnetaquicoccaceae</taxon>
        <taxon>Candidatus Magnetaquiglobus</taxon>
    </lineage>
</organism>
<evidence type="ECO:0000256" key="1">
    <source>
        <dbReference type="SAM" id="Phobius"/>
    </source>
</evidence>
<evidence type="ECO:0008006" key="4">
    <source>
        <dbReference type="Google" id="ProtNLM"/>
    </source>
</evidence>
<accession>A0ABQ0C9C4</accession>
<dbReference type="EMBL" id="BAAFGK010000004">
    <property type="protein sequence ID" value="GAB0057478.1"/>
    <property type="molecule type" value="Genomic_DNA"/>
</dbReference>
<protein>
    <recommendedName>
        <fullName evidence="4">Prepilin-type N-terminal cleavage/methylation domain-containing protein</fullName>
    </recommendedName>
</protein>
<dbReference type="InterPro" id="IPR045584">
    <property type="entry name" value="Pilin-like"/>
</dbReference>
<gene>
    <name evidence="2" type="ORF">SIID45300_01806</name>
</gene>
<reference evidence="2 3" key="1">
    <citation type="submission" date="2024-05" db="EMBL/GenBank/DDBJ databases">
        <authorList>
            <consortium name="Candidatus Magnetaquicoccaceae bacterium FCR-1 genome sequencing consortium"/>
            <person name="Shimoshige H."/>
            <person name="Shimamura S."/>
            <person name="Taoka A."/>
            <person name="Kobayashi H."/>
            <person name="Maekawa T."/>
        </authorList>
    </citation>
    <scope>NUCLEOTIDE SEQUENCE [LARGE SCALE GENOMIC DNA]</scope>
    <source>
        <strain evidence="2 3">FCR-1</strain>
    </source>
</reference>
<dbReference type="RefSeq" id="WP_420905175.1">
    <property type="nucleotide sequence ID" value="NZ_BAAFGK010000004.1"/>
</dbReference>
<dbReference type="SUPFAM" id="SSF54523">
    <property type="entry name" value="Pili subunits"/>
    <property type="match status" value="1"/>
</dbReference>
<feature type="transmembrane region" description="Helical" evidence="1">
    <location>
        <begin position="12"/>
        <end position="34"/>
    </location>
</feature>
<keyword evidence="1" id="KW-0812">Transmembrane</keyword>
<evidence type="ECO:0000313" key="2">
    <source>
        <dbReference type="EMBL" id="GAB0057478.1"/>
    </source>
</evidence>
<dbReference type="Pfam" id="PF07963">
    <property type="entry name" value="N_methyl"/>
    <property type="match status" value="1"/>
</dbReference>
<keyword evidence="1" id="KW-1133">Transmembrane helix</keyword>
<dbReference type="InterPro" id="IPR012902">
    <property type="entry name" value="N_methyl_site"/>
</dbReference>
<keyword evidence="1" id="KW-0472">Membrane</keyword>
<name>A0ABQ0C9C4_9PROT</name>
<dbReference type="Proteomes" id="UP001628193">
    <property type="component" value="Unassembled WGS sequence"/>
</dbReference>
<proteinExistence type="predicted"/>
<comment type="caution">
    <text evidence="2">The sequence shown here is derived from an EMBL/GenBank/DDBJ whole genome shotgun (WGS) entry which is preliminary data.</text>
</comment>